<evidence type="ECO:0000256" key="1">
    <source>
        <dbReference type="SAM" id="Phobius"/>
    </source>
</evidence>
<evidence type="ECO:0000313" key="3">
    <source>
        <dbReference type="Proteomes" id="UP000746595"/>
    </source>
</evidence>
<proteinExistence type="predicted"/>
<reference evidence="2 3" key="1">
    <citation type="submission" date="2020-04" db="EMBL/GenBank/DDBJ databases">
        <title>Paeniglutamicibacter sp. ANT13_2, a novel actinomycete isolated from sediment in Antarctica.</title>
        <authorList>
            <person name="Sakdapetsiri C."/>
            <person name="Pinyakong O."/>
        </authorList>
    </citation>
    <scope>NUCLEOTIDE SEQUENCE [LARGE SCALE GENOMIC DNA]</scope>
    <source>
        <strain evidence="2 3">ANT13_2</strain>
    </source>
</reference>
<sequence length="72" mass="7863">MFTQSLNAAILASESAGMSTQTHAIIVGGCIFLGFMLLLLITMSYTNVGNRHEIKAEAEDTHRTHTNNHGHH</sequence>
<evidence type="ECO:0000313" key="2">
    <source>
        <dbReference type="EMBL" id="NKG20750.1"/>
    </source>
</evidence>
<accession>A0ABX1G5C2</accession>
<protein>
    <recommendedName>
        <fullName evidence="4">4-hydroxybenzoate polyprenyltransferase</fullName>
    </recommendedName>
</protein>
<dbReference type="RefSeq" id="WP_168151615.1">
    <property type="nucleotide sequence ID" value="NZ_JAAWVT010000003.1"/>
</dbReference>
<evidence type="ECO:0008006" key="4">
    <source>
        <dbReference type="Google" id="ProtNLM"/>
    </source>
</evidence>
<keyword evidence="1" id="KW-0472">Membrane</keyword>
<keyword evidence="1" id="KW-1133">Transmembrane helix</keyword>
<comment type="caution">
    <text evidence="2">The sequence shown here is derived from an EMBL/GenBank/DDBJ whole genome shotgun (WGS) entry which is preliminary data.</text>
</comment>
<keyword evidence="3" id="KW-1185">Reference proteome</keyword>
<organism evidence="2 3">
    <name type="scientific">Paeniglutamicibacter terrestris</name>
    <dbReference type="NCBI Taxonomy" id="2723403"/>
    <lineage>
        <taxon>Bacteria</taxon>
        <taxon>Bacillati</taxon>
        <taxon>Actinomycetota</taxon>
        <taxon>Actinomycetes</taxon>
        <taxon>Micrococcales</taxon>
        <taxon>Micrococcaceae</taxon>
        <taxon>Paeniglutamicibacter</taxon>
    </lineage>
</organism>
<keyword evidence="1" id="KW-0812">Transmembrane</keyword>
<gene>
    <name evidence="2" type="ORF">HED64_08530</name>
</gene>
<dbReference type="EMBL" id="JAAWVT010000003">
    <property type="protein sequence ID" value="NKG20750.1"/>
    <property type="molecule type" value="Genomic_DNA"/>
</dbReference>
<dbReference type="Proteomes" id="UP000746595">
    <property type="component" value="Unassembled WGS sequence"/>
</dbReference>
<feature type="transmembrane region" description="Helical" evidence="1">
    <location>
        <begin position="24"/>
        <end position="45"/>
    </location>
</feature>
<name>A0ABX1G5C2_9MICC</name>